<gene>
    <name evidence="2" type="ordered locus">MMOB5900</name>
</gene>
<dbReference type="Proteomes" id="UP000009072">
    <property type="component" value="Chromosome"/>
</dbReference>
<dbReference type="RefSeq" id="WP_011265110.1">
    <property type="nucleotide sequence ID" value="NC_006908.1"/>
</dbReference>
<proteinExistence type="predicted"/>
<dbReference type="STRING" id="267748.MMOB5900"/>
<name>Q6KH55_MYCM1</name>
<dbReference type="KEGG" id="mmo:MMOB5900"/>
<feature type="transmembrane region" description="Helical" evidence="1">
    <location>
        <begin position="91"/>
        <end position="112"/>
    </location>
</feature>
<keyword evidence="1" id="KW-0472">Membrane</keyword>
<feature type="transmembrane region" description="Helical" evidence="1">
    <location>
        <begin position="124"/>
        <end position="148"/>
    </location>
</feature>
<evidence type="ECO:0000256" key="1">
    <source>
        <dbReference type="SAM" id="Phobius"/>
    </source>
</evidence>
<sequence>MKFLNNYSYGNNNFIRILVTISFYLSIFTVLTFVPFTGYLSISVFNVTTLPILVVFATYHLGFVGSCTSSLGFGIGSFLRALSIGEPSQLLLFPDISILSRLLMGLSVYFVFKIMGEKKHWKFFILAPLSVFFNTFWVSVTIFSHNAIIEIPAFKNRTIIVWLTLIYSNFILEIIIALILMNPLFILYKVFEKNGLILIKDTENSKICN</sequence>
<feature type="transmembrane region" description="Helical" evidence="1">
    <location>
        <begin position="14"/>
        <end position="40"/>
    </location>
</feature>
<dbReference type="Gene3D" id="1.10.1760.20">
    <property type="match status" value="1"/>
</dbReference>
<keyword evidence="3" id="KW-1185">Reference proteome</keyword>
<protein>
    <submittedName>
        <fullName evidence="2">Hypotethical membrane protein</fullName>
    </submittedName>
</protein>
<organism evidence="2 3">
    <name type="scientific">Mycoplasma mobile (strain ATCC 43663 / 163K / NCTC 11711)</name>
    <name type="common">Mesomycoplasma mobile</name>
    <dbReference type="NCBI Taxonomy" id="267748"/>
    <lineage>
        <taxon>Bacteria</taxon>
        <taxon>Bacillati</taxon>
        <taxon>Mycoplasmatota</taxon>
        <taxon>Mycoplasmoidales</taxon>
        <taxon>Metamycoplasmataceae</taxon>
        <taxon>Mesomycoplasma</taxon>
    </lineage>
</organism>
<evidence type="ECO:0000313" key="2">
    <source>
        <dbReference type="EMBL" id="AAT28076.1"/>
    </source>
</evidence>
<feature type="transmembrane region" description="Helical" evidence="1">
    <location>
        <begin position="52"/>
        <end position="79"/>
    </location>
</feature>
<accession>Q6KH55</accession>
<dbReference type="HOGENOM" id="CLU_123841_0_0_14"/>
<keyword evidence="1" id="KW-0812">Transmembrane</keyword>
<evidence type="ECO:0000313" key="3">
    <source>
        <dbReference type="Proteomes" id="UP000009072"/>
    </source>
</evidence>
<keyword evidence="1" id="KW-1133">Transmembrane helix</keyword>
<dbReference type="EMBL" id="AE017308">
    <property type="protein sequence ID" value="AAT28076.1"/>
    <property type="molecule type" value="Genomic_DNA"/>
</dbReference>
<dbReference type="OrthoDB" id="398992at2"/>
<reference evidence="2 3" key="1">
    <citation type="journal article" date="2004" name="Genome Res.">
        <title>The complete genome and proteome of Mycoplasma mobile.</title>
        <authorList>
            <person name="Jaffe J.D."/>
            <person name="Stange-Thomann N."/>
            <person name="Smith C."/>
            <person name="DeCaprio D."/>
            <person name="Fisher S."/>
            <person name="Butler J."/>
            <person name="Calvo S."/>
            <person name="Elkins T."/>
            <person name="FitzGerald M.G."/>
            <person name="Hafez N."/>
            <person name="Kodira C.D."/>
            <person name="Major J."/>
            <person name="Wang S."/>
            <person name="Wilkinson J."/>
            <person name="Nicol R."/>
            <person name="Nusbaum C."/>
            <person name="Birren B."/>
            <person name="Berg H.C."/>
            <person name="Church G.M."/>
        </authorList>
    </citation>
    <scope>NUCLEOTIDE SEQUENCE [LARGE SCALE GENOMIC DNA]</scope>
    <source>
        <strain evidence="3">ATCC 43663 / 163K / NCTC 11711</strain>
    </source>
</reference>
<dbReference type="AlphaFoldDB" id="Q6KH55"/>
<feature type="transmembrane region" description="Helical" evidence="1">
    <location>
        <begin position="160"/>
        <end position="188"/>
    </location>
</feature>